<dbReference type="Gene3D" id="1.20.5.340">
    <property type="match status" value="1"/>
</dbReference>
<accession>A0A2T7P3S5</accession>
<name>A0A2T7P3S5_POMCA</name>
<dbReference type="Proteomes" id="UP000245119">
    <property type="component" value="Linkage Group LG6"/>
</dbReference>
<organism evidence="1 2">
    <name type="scientific">Pomacea canaliculata</name>
    <name type="common">Golden apple snail</name>
    <dbReference type="NCBI Taxonomy" id="400727"/>
    <lineage>
        <taxon>Eukaryota</taxon>
        <taxon>Metazoa</taxon>
        <taxon>Spiralia</taxon>
        <taxon>Lophotrochozoa</taxon>
        <taxon>Mollusca</taxon>
        <taxon>Gastropoda</taxon>
        <taxon>Caenogastropoda</taxon>
        <taxon>Architaenioglossa</taxon>
        <taxon>Ampullarioidea</taxon>
        <taxon>Ampullariidae</taxon>
        <taxon>Pomacea</taxon>
    </lineage>
</organism>
<gene>
    <name evidence="1" type="ORF">C0Q70_10634</name>
</gene>
<proteinExistence type="predicted"/>
<evidence type="ECO:0008006" key="3">
    <source>
        <dbReference type="Google" id="ProtNLM"/>
    </source>
</evidence>
<reference evidence="1 2" key="1">
    <citation type="submission" date="2018-04" db="EMBL/GenBank/DDBJ databases">
        <title>The genome of golden apple snail Pomacea canaliculata provides insight into stress tolerance and invasive adaptation.</title>
        <authorList>
            <person name="Liu C."/>
            <person name="Liu B."/>
            <person name="Ren Y."/>
            <person name="Zhang Y."/>
            <person name="Wang H."/>
            <person name="Li S."/>
            <person name="Jiang F."/>
            <person name="Yin L."/>
            <person name="Zhang G."/>
            <person name="Qian W."/>
            <person name="Fan W."/>
        </authorList>
    </citation>
    <scope>NUCLEOTIDE SEQUENCE [LARGE SCALE GENOMIC DNA]</scope>
    <source>
        <strain evidence="1">SZHN2017</strain>
        <tissue evidence="1">Muscle</tissue>
    </source>
</reference>
<dbReference type="STRING" id="400727.A0A2T7P3S5"/>
<evidence type="ECO:0000313" key="1">
    <source>
        <dbReference type="EMBL" id="PVD28053.1"/>
    </source>
</evidence>
<dbReference type="AlphaFoldDB" id="A0A2T7P3S5"/>
<keyword evidence="2" id="KW-1185">Reference proteome</keyword>
<dbReference type="EMBL" id="PZQS01000006">
    <property type="protein sequence ID" value="PVD28053.1"/>
    <property type="molecule type" value="Genomic_DNA"/>
</dbReference>
<protein>
    <recommendedName>
        <fullName evidence="3">Wiskott-Aldrich syndrome protein family member</fullName>
    </recommendedName>
</protein>
<evidence type="ECO:0000313" key="2">
    <source>
        <dbReference type="Proteomes" id="UP000245119"/>
    </source>
</evidence>
<comment type="caution">
    <text evidence="1">The sequence shown here is derived from an EMBL/GenBank/DDBJ whole genome shotgun (WGS) entry which is preliminary data.</text>
</comment>
<sequence length="96" mass="10958">MPLADRTIEPVYLGRRQLREEETGEEVVQVAVTHNALLGALVQLASLVRHADDLFCDLADECQKVFDHTERIIHKVKRIKEGVGHLDSKKVPIREY</sequence>